<name>A0A0S7EQT3_9TELE</name>
<proteinExistence type="predicted"/>
<dbReference type="EMBL" id="GBYX01476491">
    <property type="protein sequence ID" value="JAO05186.1"/>
    <property type="molecule type" value="Transcribed_RNA"/>
</dbReference>
<evidence type="ECO:0000313" key="1">
    <source>
        <dbReference type="EMBL" id="JAO05186.1"/>
    </source>
</evidence>
<gene>
    <name evidence="1" type="primary">PPUP9237</name>
</gene>
<reference evidence="1" key="1">
    <citation type="submission" date="2014-12" db="EMBL/GenBank/DDBJ databases">
        <title>Parallel Evolution in Life History Adaptation Evident in the Tissue-Specific Poeciliopsis prolifica transcriptome.</title>
        <authorList>
            <person name="Jue N.K."/>
            <person name="Foley R.J."/>
            <person name="Obergfell C."/>
            <person name="Reznick D.N."/>
            <person name="O'Neill R.J."/>
            <person name="O'Neill M.J."/>
        </authorList>
    </citation>
    <scope>NUCLEOTIDE SEQUENCE</scope>
</reference>
<organism evidence="1">
    <name type="scientific">Poeciliopsis prolifica</name>
    <name type="common">blackstripe livebearer</name>
    <dbReference type="NCBI Taxonomy" id="188132"/>
    <lineage>
        <taxon>Eukaryota</taxon>
        <taxon>Metazoa</taxon>
        <taxon>Chordata</taxon>
        <taxon>Craniata</taxon>
        <taxon>Vertebrata</taxon>
        <taxon>Euteleostomi</taxon>
        <taxon>Actinopterygii</taxon>
        <taxon>Neopterygii</taxon>
        <taxon>Teleostei</taxon>
        <taxon>Neoteleostei</taxon>
        <taxon>Acanthomorphata</taxon>
        <taxon>Ovalentaria</taxon>
        <taxon>Atherinomorphae</taxon>
        <taxon>Cyprinodontiformes</taxon>
        <taxon>Poeciliidae</taxon>
        <taxon>Poeciliinae</taxon>
        <taxon>Poeciliopsis</taxon>
    </lineage>
</organism>
<protein>
    <submittedName>
        <fullName evidence="1">PPUP9237</fullName>
    </submittedName>
</protein>
<accession>A0A0S7EQT3</accession>
<sequence length="105" mass="12251">MANRKLLLEGQRLFMHKHKLPLPFNWKDILVEKKLQVLGKKKKSKQNLKMRVKLSSRRSGHSADVALTFCQRLFACFSPDPQDKLTLSFSRECRVLKVKSDVNLK</sequence>
<dbReference type="AlphaFoldDB" id="A0A0S7EQT3"/>